<name>A0A1C1C809_9EURO</name>
<sequence length="69" mass="7568">MPHSAASVWQNCLRYGSPSDDAYREAVHTETTCIPRAGTVLLTAAFAPQLAHRNGRATAEDEIQRGTWI</sequence>
<accession>A0A1C1C809</accession>
<dbReference type="EMBL" id="LGRB01000020">
    <property type="protein sequence ID" value="OCT44683.1"/>
    <property type="molecule type" value="Genomic_DNA"/>
</dbReference>
<protein>
    <submittedName>
        <fullName evidence="1">Uncharacterized protein</fullName>
    </submittedName>
</protein>
<dbReference type="Proteomes" id="UP000094526">
    <property type="component" value="Unassembled WGS sequence"/>
</dbReference>
<comment type="caution">
    <text evidence="1">The sequence shown here is derived from an EMBL/GenBank/DDBJ whole genome shotgun (WGS) entry which is preliminary data.</text>
</comment>
<evidence type="ECO:0000313" key="2">
    <source>
        <dbReference type="Proteomes" id="UP000094526"/>
    </source>
</evidence>
<evidence type="ECO:0000313" key="1">
    <source>
        <dbReference type="EMBL" id="OCT44683.1"/>
    </source>
</evidence>
<dbReference type="VEuPathDB" id="FungiDB:CLCR_11229"/>
<proteinExistence type="predicted"/>
<dbReference type="AlphaFoldDB" id="A0A1C1C809"/>
<gene>
    <name evidence="1" type="ORF">CLCR_11229</name>
</gene>
<reference evidence="2" key="1">
    <citation type="submission" date="2015-07" db="EMBL/GenBank/DDBJ databases">
        <authorList>
            <person name="Teixeira M.M."/>
            <person name="Souza R.C."/>
            <person name="Almeida L.G."/>
            <person name="Vicente V.A."/>
            <person name="de Hoog S."/>
            <person name="Bocca A.L."/>
            <person name="de Almeida S.R."/>
            <person name="Vasconcelos A.T."/>
            <person name="Felipe M.S."/>
        </authorList>
    </citation>
    <scope>NUCLEOTIDE SEQUENCE [LARGE SCALE GENOMIC DNA]</scope>
    <source>
        <strain evidence="2">KSF</strain>
    </source>
</reference>
<keyword evidence="2" id="KW-1185">Reference proteome</keyword>
<organism evidence="1 2">
    <name type="scientific">Cladophialophora carrionii</name>
    <dbReference type="NCBI Taxonomy" id="86049"/>
    <lineage>
        <taxon>Eukaryota</taxon>
        <taxon>Fungi</taxon>
        <taxon>Dikarya</taxon>
        <taxon>Ascomycota</taxon>
        <taxon>Pezizomycotina</taxon>
        <taxon>Eurotiomycetes</taxon>
        <taxon>Chaetothyriomycetidae</taxon>
        <taxon>Chaetothyriales</taxon>
        <taxon>Herpotrichiellaceae</taxon>
        <taxon>Cladophialophora</taxon>
    </lineage>
</organism>